<dbReference type="PROSITE" id="PS50109">
    <property type="entry name" value="HIS_KIN"/>
    <property type="match status" value="1"/>
</dbReference>
<keyword evidence="12 13" id="KW-0472">Membrane</keyword>
<keyword evidence="4" id="KW-0597">Phosphoprotein</keyword>
<evidence type="ECO:0000256" key="11">
    <source>
        <dbReference type="ARBA" id="ARBA00023012"/>
    </source>
</evidence>
<dbReference type="RefSeq" id="WP_041157056.1">
    <property type="nucleotide sequence ID" value="NZ_CBCRVP010000018.1"/>
</dbReference>
<keyword evidence="17" id="KW-1185">Reference proteome</keyword>
<keyword evidence="7" id="KW-0547">Nucleotide-binding</keyword>
<protein>
    <recommendedName>
        <fullName evidence="3">histidine kinase</fullName>
        <ecNumber evidence="3">2.7.13.3</ecNumber>
    </recommendedName>
</protein>
<dbReference type="SMART" id="SM00388">
    <property type="entry name" value="HisKA"/>
    <property type="match status" value="1"/>
</dbReference>
<organism evidence="16 17">
    <name type="scientific">Vibrio mytili</name>
    <dbReference type="NCBI Taxonomy" id="50718"/>
    <lineage>
        <taxon>Bacteria</taxon>
        <taxon>Pseudomonadati</taxon>
        <taxon>Pseudomonadota</taxon>
        <taxon>Gammaproteobacteria</taxon>
        <taxon>Vibrionales</taxon>
        <taxon>Vibrionaceae</taxon>
        <taxon>Vibrio</taxon>
    </lineage>
</organism>
<dbReference type="InterPro" id="IPR050428">
    <property type="entry name" value="TCS_sensor_his_kinase"/>
</dbReference>
<comment type="subcellular location">
    <subcellularLocation>
        <location evidence="2">Membrane</location>
        <topology evidence="2">Multi-pass membrane protein</topology>
    </subcellularLocation>
</comment>
<evidence type="ECO:0000313" key="16">
    <source>
        <dbReference type="EMBL" id="KIN09324.1"/>
    </source>
</evidence>
<dbReference type="SUPFAM" id="SSF47384">
    <property type="entry name" value="Homodimeric domain of signal transducing histidine kinase"/>
    <property type="match status" value="1"/>
</dbReference>
<gene>
    <name evidence="16" type="ORF">SU60_19940</name>
</gene>
<name>A0A0C3DD87_9VIBR</name>
<reference evidence="16 17" key="1">
    <citation type="submission" date="2015-01" db="EMBL/GenBank/DDBJ databases">
        <title>Draft genome of Vibrio mytili type strain CAIM 528.</title>
        <authorList>
            <person name="Gonzalez-Castillo A."/>
            <person name="Gomez-Gil B."/>
            <person name="Enciso-Ibarra J."/>
        </authorList>
    </citation>
    <scope>NUCLEOTIDE SEQUENCE [LARGE SCALE GENOMIC DNA]</scope>
    <source>
        <strain evidence="16 17">CAIM 528</strain>
    </source>
</reference>
<proteinExistence type="predicted"/>
<dbReference type="PRINTS" id="PR00344">
    <property type="entry name" value="BCTRLSENSOR"/>
</dbReference>
<keyword evidence="8 16" id="KW-0418">Kinase</keyword>
<dbReference type="CDD" id="cd00082">
    <property type="entry name" value="HisKA"/>
    <property type="match status" value="1"/>
</dbReference>
<dbReference type="OrthoDB" id="9809766at2"/>
<dbReference type="STRING" id="50718.SU60_19940"/>
<dbReference type="InterPro" id="IPR004358">
    <property type="entry name" value="Sig_transdc_His_kin-like_C"/>
</dbReference>
<dbReference type="GO" id="GO:0005886">
    <property type="term" value="C:plasma membrane"/>
    <property type="evidence" value="ECO:0007669"/>
    <property type="project" value="TreeGrafter"/>
</dbReference>
<dbReference type="CDD" id="cd00075">
    <property type="entry name" value="HATPase"/>
    <property type="match status" value="1"/>
</dbReference>
<evidence type="ECO:0000256" key="6">
    <source>
        <dbReference type="ARBA" id="ARBA00022692"/>
    </source>
</evidence>
<evidence type="ECO:0000256" key="8">
    <source>
        <dbReference type="ARBA" id="ARBA00022777"/>
    </source>
</evidence>
<evidence type="ECO:0000256" key="3">
    <source>
        <dbReference type="ARBA" id="ARBA00012438"/>
    </source>
</evidence>
<comment type="catalytic activity">
    <reaction evidence="1">
        <text>ATP + protein L-histidine = ADP + protein N-phospho-L-histidine.</text>
        <dbReference type="EC" id="2.7.13.3"/>
    </reaction>
</comment>
<dbReference type="EMBL" id="JXOK01000082">
    <property type="protein sequence ID" value="KIN09324.1"/>
    <property type="molecule type" value="Genomic_DNA"/>
</dbReference>
<evidence type="ECO:0000259" key="14">
    <source>
        <dbReference type="PROSITE" id="PS50109"/>
    </source>
</evidence>
<accession>A0A0C3DD87</accession>
<dbReference type="PANTHER" id="PTHR45436:SF14">
    <property type="entry name" value="SENSOR PROTEIN QSEC"/>
    <property type="match status" value="1"/>
</dbReference>
<evidence type="ECO:0000256" key="5">
    <source>
        <dbReference type="ARBA" id="ARBA00022679"/>
    </source>
</evidence>
<keyword evidence="5" id="KW-0808">Transferase</keyword>
<dbReference type="InterPro" id="IPR036890">
    <property type="entry name" value="HATPase_C_sf"/>
</dbReference>
<dbReference type="Proteomes" id="UP000031977">
    <property type="component" value="Unassembled WGS sequence"/>
</dbReference>
<dbReference type="GO" id="GO:0000155">
    <property type="term" value="F:phosphorelay sensor kinase activity"/>
    <property type="evidence" value="ECO:0007669"/>
    <property type="project" value="InterPro"/>
</dbReference>
<dbReference type="Gene3D" id="1.10.287.130">
    <property type="match status" value="1"/>
</dbReference>
<feature type="domain" description="HAMP" evidence="15">
    <location>
        <begin position="201"/>
        <end position="253"/>
    </location>
</feature>
<evidence type="ECO:0000256" key="2">
    <source>
        <dbReference type="ARBA" id="ARBA00004141"/>
    </source>
</evidence>
<feature type="domain" description="Histidine kinase" evidence="14">
    <location>
        <begin position="261"/>
        <end position="470"/>
    </location>
</feature>
<dbReference type="EC" id="2.7.13.3" evidence="3"/>
<evidence type="ECO:0000256" key="12">
    <source>
        <dbReference type="ARBA" id="ARBA00023136"/>
    </source>
</evidence>
<dbReference type="InterPro" id="IPR036097">
    <property type="entry name" value="HisK_dim/P_sf"/>
</dbReference>
<keyword evidence="6 13" id="KW-0812">Transmembrane</keyword>
<comment type="caution">
    <text evidence="16">The sequence shown here is derived from an EMBL/GenBank/DDBJ whole genome shotgun (WGS) entry which is preliminary data.</text>
</comment>
<dbReference type="SMART" id="SM00387">
    <property type="entry name" value="HATPase_c"/>
    <property type="match status" value="1"/>
</dbReference>
<dbReference type="AlphaFoldDB" id="A0A0C3DD87"/>
<evidence type="ECO:0000313" key="17">
    <source>
        <dbReference type="Proteomes" id="UP000031977"/>
    </source>
</evidence>
<evidence type="ECO:0000256" key="10">
    <source>
        <dbReference type="ARBA" id="ARBA00022989"/>
    </source>
</evidence>
<evidence type="ECO:0000256" key="9">
    <source>
        <dbReference type="ARBA" id="ARBA00022840"/>
    </source>
</evidence>
<feature type="transmembrane region" description="Helical" evidence="13">
    <location>
        <begin position="12"/>
        <end position="33"/>
    </location>
</feature>
<dbReference type="Gene3D" id="3.30.565.10">
    <property type="entry name" value="Histidine kinase-like ATPase, C-terminal domain"/>
    <property type="match status" value="1"/>
</dbReference>
<dbReference type="Pfam" id="PF00512">
    <property type="entry name" value="HisKA"/>
    <property type="match status" value="1"/>
</dbReference>
<sequence length="470" mass="53450">MKSNKPYSIKRQLTLSVGLLVSTLLIVSLYFSFQSAKHEVEEVYDARLGQSAKLMLLTLSISSEQNRLSQHKKQFESWIHNIQKLSNGSDDKATEFGHPYEQNIIFQFYRNNVLLWSSDPELPSLSSSADRSGYLDINRDGVQLRTFQLAFPNTNYENEYIVVAEKQQIRQEIINEIALSTLVEQIILLPTLLLLLFWLINRYFRPINALRTAISQRNVHHLERIHVTDNTTELAPLVDALNSLLSELESAWQREKRFTRAAAHELKTPLTILRLNAENALQSHEPEQLKRDLENILQGIDRTDRLIQQLLTLAKVESMSEQTVQNIKLEALLQTVIADLAPLALRNGQEISLQPFQAQLLGDRILLEVLFRNLIDNAIRYSGSDSEIEVSAINEGKVLKVFVSDTGPEIPKETRERIFEQFYRGHTEKGDGAGLGMSICKDIATLHGATIEIAPRQNGVNKFVITFPLT</sequence>
<dbReference type="GO" id="GO:0005524">
    <property type="term" value="F:ATP binding"/>
    <property type="evidence" value="ECO:0007669"/>
    <property type="project" value="UniProtKB-KW"/>
</dbReference>
<evidence type="ECO:0000256" key="13">
    <source>
        <dbReference type="SAM" id="Phobius"/>
    </source>
</evidence>
<dbReference type="PANTHER" id="PTHR45436">
    <property type="entry name" value="SENSOR HISTIDINE KINASE YKOH"/>
    <property type="match status" value="1"/>
</dbReference>
<dbReference type="InterPro" id="IPR003594">
    <property type="entry name" value="HATPase_dom"/>
</dbReference>
<dbReference type="InterPro" id="IPR003661">
    <property type="entry name" value="HisK_dim/P_dom"/>
</dbReference>
<dbReference type="SUPFAM" id="SSF55874">
    <property type="entry name" value="ATPase domain of HSP90 chaperone/DNA topoisomerase II/histidine kinase"/>
    <property type="match status" value="1"/>
</dbReference>
<evidence type="ECO:0000256" key="4">
    <source>
        <dbReference type="ARBA" id="ARBA00022553"/>
    </source>
</evidence>
<keyword evidence="11" id="KW-0902">Two-component regulatory system</keyword>
<evidence type="ECO:0000256" key="7">
    <source>
        <dbReference type="ARBA" id="ARBA00022741"/>
    </source>
</evidence>
<evidence type="ECO:0000256" key="1">
    <source>
        <dbReference type="ARBA" id="ARBA00000085"/>
    </source>
</evidence>
<keyword evidence="10 13" id="KW-1133">Transmembrane helix</keyword>
<evidence type="ECO:0000259" key="15">
    <source>
        <dbReference type="PROSITE" id="PS50885"/>
    </source>
</evidence>
<dbReference type="Pfam" id="PF02518">
    <property type="entry name" value="HATPase_c"/>
    <property type="match status" value="1"/>
</dbReference>
<dbReference type="InterPro" id="IPR003660">
    <property type="entry name" value="HAMP_dom"/>
</dbReference>
<keyword evidence="9" id="KW-0067">ATP-binding</keyword>
<dbReference type="PROSITE" id="PS50885">
    <property type="entry name" value="HAMP"/>
    <property type="match status" value="1"/>
</dbReference>
<dbReference type="InterPro" id="IPR005467">
    <property type="entry name" value="His_kinase_dom"/>
</dbReference>